<feature type="compositionally biased region" description="Low complexity" evidence="1">
    <location>
        <begin position="323"/>
        <end position="344"/>
    </location>
</feature>
<dbReference type="Proteomes" id="UP000324222">
    <property type="component" value="Unassembled WGS sequence"/>
</dbReference>
<keyword evidence="3" id="KW-1185">Reference proteome</keyword>
<gene>
    <name evidence="2" type="ORF">E2C01_076436</name>
</gene>
<organism evidence="2 3">
    <name type="scientific">Portunus trituberculatus</name>
    <name type="common">Swimming crab</name>
    <name type="synonym">Neptunus trituberculatus</name>
    <dbReference type="NCBI Taxonomy" id="210409"/>
    <lineage>
        <taxon>Eukaryota</taxon>
        <taxon>Metazoa</taxon>
        <taxon>Ecdysozoa</taxon>
        <taxon>Arthropoda</taxon>
        <taxon>Crustacea</taxon>
        <taxon>Multicrustacea</taxon>
        <taxon>Malacostraca</taxon>
        <taxon>Eumalacostraca</taxon>
        <taxon>Eucarida</taxon>
        <taxon>Decapoda</taxon>
        <taxon>Pleocyemata</taxon>
        <taxon>Brachyura</taxon>
        <taxon>Eubrachyura</taxon>
        <taxon>Portunoidea</taxon>
        <taxon>Portunidae</taxon>
        <taxon>Portuninae</taxon>
        <taxon>Portunus</taxon>
    </lineage>
</organism>
<feature type="compositionally biased region" description="Low complexity" evidence="1">
    <location>
        <begin position="84"/>
        <end position="94"/>
    </location>
</feature>
<feature type="region of interest" description="Disordered" evidence="1">
    <location>
        <begin position="142"/>
        <end position="172"/>
    </location>
</feature>
<feature type="region of interest" description="Disordered" evidence="1">
    <location>
        <begin position="256"/>
        <end position="344"/>
    </location>
</feature>
<evidence type="ECO:0000256" key="1">
    <source>
        <dbReference type="SAM" id="MobiDB-lite"/>
    </source>
</evidence>
<feature type="compositionally biased region" description="Polar residues" evidence="1">
    <location>
        <begin position="63"/>
        <end position="79"/>
    </location>
</feature>
<reference evidence="2 3" key="1">
    <citation type="submission" date="2019-05" db="EMBL/GenBank/DDBJ databases">
        <title>Another draft genome of Portunus trituberculatus and its Hox gene families provides insights of decapod evolution.</title>
        <authorList>
            <person name="Jeong J.-H."/>
            <person name="Song I."/>
            <person name="Kim S."/>
            <person name="Choi T."/>
            <person name="Kim D."/>
            <person name="Ryu S."/>
            <person name="Kim W."/>
        </authorList>
    </citation>
    <scope>NUCLEOTIDE SEQUENCE [LARGE SCALE GENOMIC DNA]</scope>
    <source>
        <tissue evidence="2">Muscle</tissue>
    </source>
</reference>
<dbReference type="AlphaFoldDB" id="A0A5B7I8Q4"/>
<proteinExistence type="predicted"/>
<sequence length="344" mass="34585">MLARLSVAILTSLPCSFIPPQNILTTTAVLAALVAAVSCDAQSNIPRPRPFRPSFPSTPSSFHSTGRPSDEPNNTIFSTDSDKSSFPGSSSFGSGQPGGIFVSSQGFGNPSTSFGTPAPTTFGSQGGAGVFGQPTVFGTPVTIGTALPRQGGTTFNTGLGSGTTSGSSGRFPTNTQFGTLNPGSFGGAIPVIVGFTQGGLPVQGFLQGPVGFSQTPSGVFSQVPVNSFGQSVVPLGFGQAPVNSFPGSANVPTVFPPPPVSTNLDTHSGGIFDTISSDHRRRPSFGSSSSSSGSSGSSSSNTGSTLIPRFPLPNQRVFGKGKSGSSSDPTASASSTSTTKTEKI</sequence>
<feature type="compositionally biased region" description="Low complexity" evidence="1">
    <location>
        <begin position="284"/>
        <end position="304"/>
    </location>
</feature>
<feature type="region of interest" description="Disordered" evidence="1">
    <location>
        <begin position="45"/>
        <end position="127"/>
    </location>
</feature>
<accession>A0A5B7I8Q4</accession>
<feature type="compositionally biased region" description="Polar residues" evidence="1">
    <location>
        <begin position="102"/>
        <end position="123"/>
    </location>
</feature>
<dbReference type="EMBL" id="VSRR010058063">
    <property type="protein sequence ID" value="MPC81801.1"/>
    <property type="molecule type" value="Genomic_DNA"/>
</dbReference>
<name>A0A5B7I8Q4_PORTR</name>
<feature type="compositionally biased region" description="Low complexity" evidence="1">
    <location>
        <begin position="151"/>
        <end position="169"/>
    </location>
</feature>
<comment type="caution">
    <text evidence="2">The sequence shown here is derived from an EMBL/GenBank/DDBJ whole genome shotgun (WGS) entry which is preliminary data.</text>
</comment>
<protein>
    <submittedName>
        <fullName evidence="2">Uncharacterized protein</fullName>
    </submittedName>
</protein>
<evidence type="ECO:0000313" key="3">
    <source>
        <dbReference type="Proteomes" id="UP000324222"/>
    </source>
</evidence>
<evidence type="ECO:0000313" key="2">
    <source>
        <dbReference type="EMBL" id="MPC81801.1"/>
    </source>
</evidence>